<keyword evidence="1" id="KW-0812">Transmembrane</keyword>
<organism evidence="2 3">
    <name type="scientific">Trichonephila clavata</name>
    <name type="common">Joro spider</name>
    <name type="synonym">Nephila clavata</name>
    <dbReference type="NCBI Taxonomy" id="2740835"/>
    <lineage>
        <taxon>Eukaryota</taxon>
        <taxon>Metazoa</taxon>
        <taxon>Ecdysozoa</taxon>
        <taxon>Arthropoda</taxon>
        <taxon>Chelicerata</taxon>
        <taxon>Arachnida</taxon>
        <taxon>Araneae</taxon>
        <taxon>Araneomorphae</taxon>
        <taxon>Entelegynae</taxon>
        <taxon>Araneoidea</taxon>
        <taxon>Nephilidae</taxon>
        <taxon>Trichonephila</taxon>
    </lineage>
</organism>
<proteinExistence type="predicted"/>
<reference evidence="2" key="1">
    <citation type="submission" date="2020-07" db="EMBL/GenBank/DDBJ databases">
        <title>Multicomponent nature underlies the extraordinary mechanical properties of spider dragline silk.</title>
        <authorList>
            <person name="Kono N."/>
            <person name="Nakamura H."/>
            <person name="Mori M."/>
            <person name="Yoshida Y."/>
            <person name="Ohtoshi R."/>
            <person name="Malay A.D."/>
            <person name="Moran D.A.P."/>
            <person name="Tomita M."/>
            <person name="Numata K."/>
            <person name="Arakawa K."/>
        </authorList>
    </citation>
    <scope>NUCLEOTIDE SEQUENCE</scope>
</reference>
<sequence length="87" mass="9948">MAKVLEVYPAKDNTVRVVRLKTQSGEIYPLEIKCTDDESPSSGKPLTTRSGRTVKVPSRFLDLNISNYFVSFKLMFIYLTYNLIIIL</sequence>
<gene>
    <name evidence="2" type="ORF">TNCT_537921</name>
</gene>
<name>A0A8X6GEG6_TRICU</name>
<dbReference type="EMBL" id="BMAO01025455">
    <property type="protein sequence ID" value="GFR02747.1"/>
    <property type="molecule type" value="Genomic_DNA"/>
</dbReference>
<evidence type="ECO:0000256" key="1">
    <source>
        <dbReference type="SAM" id="Phobius"/>
    </source>
</evidence>
<keyword evidence="1" id="KW-0472">Membrane</keyword>
<evidence type="ECO:0000313" key="2">
    <source>
        <dbReference type="EMBL" id="GFR02747.1"/>
    </source>
</evidence>
<protein>
    <submittedName>
        <fullName evidence="2">Uncharacterized protein</fullName>
    </submittedName>
</protein>
<keyword evidence="1" id="KW-1133">Transmembrane helix</keyword>
<dbReference type="AlphaFoldDB" id="A0A8X6GEG6"/>
<comment type="caution">
    <text evidence="2">The sequence shown here is derived from an EMBL/GenBank/DDBJ whole genome shotgun (WGS) entry which is preliminary data.</text>
</comment>
<keyword evidence="3" id="KW-1185">Reference proteome</keyword>
<feature type="transmembrane region" description="Helical" evidence="1">
    <location>
        <begin position="65"/>
        <end position="86"/>
    </location>
</feature>
<accession>A0A8X6GEG6</accession>
<evidence type="ECO:0000313" key="3">
    <source>
        <dbReference type="Proteomes" id="UP000887116"/>
    </source>
</evidence>
<dbReference type="Proteomes" id="UP000887116">
    <property type="component" value="Unassembled WGS sequence"/>
</dbReference>